<evidence type="ECO:0000256" key="8">
    <source>
        <dbReference type="ARBA" id="ARBA00022573"/>
    </source>
</evidence>
<feature type="transmembrane region" description="Helical" evidence="19">
    <location>
        <begin position="62"/>
        <end position="84"/>
    </location>
</feature>
<feature type="transmembrane region" description="Helical" evidence="19">
    <location>
        <begin position="111"/>
        <end position="132"/>
    </location>
</feature>
<evidence type="ECO:0000313" key="20">
    <source>
        <dbReference type="EMBL" id="SPF67346.1"/>
    </source>
</evidence>
<dbReference type="EC" id="2.7.8.26" evidence="5 19"/>
<feature type="transmembrane region" description="Helical" evidence="19">
    <location>
        <begin position="168"/>
        <end position="191"/>
    </location>
</feature>
<comment type="similarity">
    <text evidence="4 19">Belongs to the CobS family.</text>
</comment>
<reference evidence="21" key="1">
    <citation type="submission" date="2018-02" db="EMBL/GenBank/DDBJ databases">
        <authorList>
            <person name="Hornung B."/>
        </authorList>
    </citation>
    <scope>NUCLEOTIDE SEQUENCE [LARGE SCALE GENOMIC DNA]</scope>
</reference>
<evidence type="ECO:0000256" key="12">
    <source>
        <dbReference type="ARBA" id="ARBA00022989"/>
    </source>
</evidence>
<feature type="transmembrane region" description="Helical" evidence="19">
    <location>
        <begin position="34"/>
        <end position="56"/>
    </location>
</feature>
<keyword evidence="13 19" id="KW-0472">Membrane</keyword>
<keyword evidence="9 19" id="KW-0808">Transferase</keyword>
<dbReference type="GO" id="GO:0005886">
    <property type="term" value="C:plasma membrane"/>
    <property type="evidence" value="ECO:0007669"/>
    <property type="project" value="UniProtKB-SubCell"/>
</dbReference>
<keyword evidence="10 19" id="KW-0812">Transmembrane</keyword>
<evidence type="ECO:0000256" key="19">
    <source>
        <dbReference type="HAMAP-Rule" id="MF_00719"/>
    </source>
</evidence>
<dbReference type="InterPro" id="IPR003805">
    <property type="entry name" value="CobS"/>
</dbReference>
<evidence type="ECO:0000256" key="3">
    <source>
        <dbReference type="ARBA" id="ARBA00004663"/>
    </source>
</evidence>
<comment type="catalytic activity">
    <reaction evidence="18 19">
        <text>alpha-ribazole 5'-phosphate + adenosylcob(III)inamide-GDP = adenosylcob(III)alamin 5'-phosphate + GMP + H(+)</text>
        <dbReference type="Rhea" id="RHEA:23560"/>
        <dbReference type="ChEBI" id="CHEBI:15378"/>
        <dbReference type="ChEBI" id="CHEBI:57918"/>
        <dbReference type="ChEBI" id="CHEBI:58115"/>
        <dbReference type="ChEBI" id="CHEBI:60487"/>
        <dbReference type="ChEBI" id="CHEBI:60493"/>
        <dbReference type="EC" id="2.7.8.26"/>
    </reaction>
</comment>
<comment type="function">
    <text evidence="14 19">Joins adenosylcobinamide-GDP and alpha-ribazole to generate adenosylcobalamin (Ado-cobalamin). Also synthesizes adenosylcobalamin 5'-phosphate from adenosylcobinamide-GDP and alpha-ribazole 5'-phosphate.</text>
</comment>
<comment type="subcellular location">
    <subcellularLocation>
        <location evidence="2 19">Cell membrane</location>
        <topology evidence="2 19">Multi-pass membrane protein</topology>
    </subcellularLocation>
</comment>
<evidence type="ECO:0000256" key="15">
    <source>
        <dbReference type="ARBA" id="ARBA00032605"/>
    </source>
</evidence>
<dbReference type="GO" id="GO:0051073">
    <property type="term" value="F:adenosylcobinamide-GDP ribazoletransferase activity"/>
    <property type="evidence" value="ECO:0007669"/>
    <property type="project" value="UniProtKB-UniRule"/>
</dbReference>
<dbReference type="EMBL" id="OMOH01000001">
    <property type="protein sequence ID" value="SPF67346.1"/>
    <property type="molecule type" value="Genomic_DNA"/>
</dbReference>
<keyword evidence="21" id="KW-1185">Reference proteome</keyword>
<dbReference type="PANTHER" id="PTHR34148:SF1">
    <property type="entry name" value="ADENOSYLCOBINAMIDE-GDP RIBAZOLETRANSFERASE"/>
    <property type="match status" value="1"/>
</dbReference>
<keyword evidence="11 19" id="KW-0460">Magnesium</keyword>
<dbReference type="GO" id="GO:0009236">
    <property type="term" value="P:cobalamin biosynthetic process"/>
    <property type="evidence" value="ECO:0007669"/>
    <property type="project" value="UniProtKB-UniRule"/>
</dbReference>
<dbReference type="RefSeq" id="WP_119714603.1">
    <property type="nucleotide sequence ID" value="NZ_OMOH01000001.1"/>
</dbReference>
<evidence type="ECO:0000256" key="16">
    <source>
        <dbReference type="ARBA" id="ARBA00032853"/>
    </source>
</evidence>
<evidence type="ECO:0000256" key="13">
    <source>
        <dbReference type="ARBA" id="ARBA00023136"/>
    </source>
</evidence>
<protein>
    <recommendedName>
        <fullName evidence="6 19">Adenosylcobinamide-GDP ribazoletransferase</fullName>
        <ecNumber evidence="5 19">2.7.8.26</ecNumber>
    </recommendedName>
    <alternativeName>
        <fullName evidence="16 19">Cobalamin synthase</fullName>
    </alternativeName>
    <alternativeName>
        <fullName evidence="15 19">Cobalamin-5'-phosphate synthase</fullName>
    </alternativeName>
</protein>
<keyword evidence="7 19" id="KW-1003">Cell membrane</keyword>
<evidence type="ECO:0000313" key="21">
    <source>
        <dbReference type="Proteomes" id="UP000265962"/>
    </source>
</evidence>
<comment type="cofactor">
    <cofactor evidence="1 19">
        <name>Mg(2+)</name>
        <dbReference type="ChEBI" id="CHEBI:18420"/>
    </cofactor>
</comment>
<evidence type="ECO:0000256" key="7">
    <source>
        <dbReference type="ARBA" id="ARBA00022475"/>
    </source>
</evidence>
<organism evidence="20 21">
    <name type="scientific">Propionibacterium ruminifibrarum</name>
    <dbReference type="NCBI Taxonomy" id="1962131"/>
    <lineage>
        <taxon>Bacteria</taxon>
        <taxon>Bacillati</taxon>
        <taxon>Actinomycetota</taxon>
        <taxon>Actinomycetes</taxon>
        <taxon>Propionibacteriales</taxon>
        <taxon>Propionibacteriaceae</taxon>
        <taxon>Propionibacterium</taxon>
    </lineage>
</organism>
<proteinExistence type="inferred from homology"/>
<evidence type="ECO:0000256" key="1">
    <source>
        <dbReference type="ARBA" id="ARBA00001946"/>
    </source>
</evidence>
<evidence type="ECO:0000256" key="11">
    <source>
        <dbReference type="ARBA" id="ARBA00022842"/>
    </source>
</evidence>
<dbReference type="UniPathway" id="UPA00148">
    <property type="reaction ID" value="UER00238"/>
</dbReference>
<dbReference type="AlphaFoldDB" id="A0A375I290"/>
<sequence>MAGGFVTAWAMFTVIPAPTVEDFSRPACARAMRMIPVIGLCLGVLAGAAAALIEFLDGGRLLAMAAGLAVLALANGCFHLDGLADTADGLGSRKPPEEALHIMKQSDIGPMGVVAVVGVLALELTAAASPHLAGWRGVWALVTMPMVARTGAVLASRRGVPCAPTSSLGRLFADLTTPVTLVLDLAGVLVVSAVSGWLLFGVRVGAAAAAACAIAWVVEALWQRHLLSRLGGMTGDTYGSLIELTGLGYLLALALLA</sequence>
<keyword evidence="12 19" id="KW-1133">Transmembrane helix</keyword>
<dbReference type="PANTHER" id="PTHR34148">
    <property type="entry name" value="ADENOSYLCOBINAMIDE-GDP RIBAZOLETRANSFERASE"/>
    <property type="match status" value="1"/>
</dbReference>
<name>A0A375I290_9ACTN</name>
<evidence type="ECO:0000256" key="18">
    <source>
        <dbReference type="ARBA" id="ARBA00049504"/>
    </source>
</evidence>
<evidence type="ECO:0000256" key="10">
    <source>
        <dbReference type="ARBA" id="ARBA00022692"/>
    </source>
</evidence>
<feature type="transmembrane region" description="Helical" evidence="19">
    <location>
        <begin position="238"/>
        <end position="256"/>
    </location>
</feature>
<dbReference type="GO" id="GO:0008818">
    <property type="term" value="F:cobalamin 5'-phosphate synthase activity"/>
    <property type="evidence" value="ECO:0007669"/>
    <property type="project" value="UniProtKB-UniRule"/>
</dbReference>
<evidence type="ECO:0000256" key="5">
    <source>
        <dbReference type="ARBA" id="ARBA00013200"/>
    </source>
</evidence>
<dbReference type="HAMAP" id="MF_00719">
    <property type="entry name" value="CobS"/>
    <property type="match status" value="1"/>
</dbReference>
<gene>
    <name evidence="19" type="primary">cobS</name>
    <name evidence="20" type="ORF">PROPJV5_0357</name>
</gene>
<evidence type="ECO:0000256" key="6">
    <source>
        <dbReference type="ARBA" id="ARBA00015850"/>
    </source>
</evidence>
<dbReference type="OrthoDB" id="9794223at2"/>
<dbReference type="Pfam" id="PF02654">
    <property type="entry name" value="CobS"/>
    <property type="match status" value="1"/>
</dbReference>
<dbReference type="Proteomes" id="UP000265962">
    <property type="component" value="Unassembled WGS sequence"/>
</dbReference>
<accession>A0A375I290</accession>
<evidence type="ECO:0000256" key="17">
    <source>
        <dbReference type="ARBA" id="ARBA00048623"/>
    </source>
</evidence>
<keyword evidence="8 19" id="KW-0169">Cobalamin biosynthesis</keyword>
<comment type="catalytic activity">
    <reaction evidence="17 19">
        <text>alpha-ribazole + adenosylcob(III)inamide-GDP = adenosylcob(III)alamin + GMP + H(+)</text>
        <dbReference type="Rhea" id="RHEA:16049"/>
        <dbReference type="ChEBI" id="CHEBI:10329"/>
        <dbReference type="ChEBI" id="CHEBI:15378"/>
        <dbReference type="ChEBI" id="CHEBI:18408"/>
        <dbReference type="ChEBI" id="CHEBI:58115"/>
        <dbReference type="ChEBI" id="CHEBI:60487"/>
        <dbReference type="EC" id="2.7.8.26"/>
    </reaction>
</comment>
<feature type="transmembrane region" description="Helical" evidence="19">
    <location>
        <begin position="197"/>
        <end position="218"/>
    </location>
</feature>
<evidence type="ECO:0000256" key="2">
    <source>
        <dbReference type="ARBA" id="ARBA00004651"/>
    </source>
</evidence>
<evidence type="ECO:0000256" key="14">
    <source>
        <dbReference type="ARBA" id="ARBA00025228"/>
    </source>
</evidence>
<evidence type="ECO:0000256" key="9">
    <source>
        <dbReference type="ARBA" id="ARBA00022679"/>
    </source>
</evidence>
<evidence type="ECO:0000256" key="4">
    <source>
        <dbReference type="ARBA" id="ARBA00010561"/>
    </source>
</evidence>
<comment type="pathway">
    <text evidence="3 19">Cofactor biosynthesis; adenosylcobalamin biosynthesis; adenosylcobalamin from cob(II)yrinate a,c-diamide: step 7/7.</text>
</comment>